<reference evidence="8 9" key="1">
    <citation type="submission" date="2013-03" db="EMBL/GenBank/DDBJ databases">
        <authorList>
            <person name="Le V."/>
        </authorList>
    </citation>
    <scope>NUCLEOTIDE SEQUENCE [LARGE SCALE GENOMIC DNA]</scope>
    <source>
        <strain evidence="8 9">BiD32</strain>
    </source>
</reference>
<feature type="domain" description="Nudix hydrolase" evidence="7">
    <location>
        <begin position="5"/>
        <end position="197"/>
    </location>
</feature>
<proteinExistence type="predicted"/>
<keyword evidence="6" id="KW-0464">Manganese</keyword>
<keyword evidence="9" id="KW-1185">Reference proteome</keyword>
<dbReference type="GO" id="GO:0016818">
    <property type="term" value="F:hydrolase activity, acting on acid anhydrides, in phosphorus-containing anhydrides"/>
    <property type="evidence" value="ECO:0007669"/>
    <property type="project" value="InterPro"/>
</dbReference>
<dbReference type="Gene3D" id="3.90.79.10">
    <property type="entry name" value="Nucleoside Triphosphate Pyrophosphohydrolase"/>
    <property type="match status" value="1"/>
</dbReference>
<evidence type="ECO:0000256" key="2">
    <source>
        <dbReference type="ARBA" id="ARBA00001946"/>
    </source>
</evidence>
<dbReference type="PANTHER" id="PTHR12318">
    <property type="entry name" value="TESTOSTERONE-REGULATED PROTEIN RP2"/>
    <property type="match status" value="1"/>
</dbReference>
<dbReference type="PANTHER" id="PTHR12318:SF0">
    <property type="entry name" value="ACYL-COENZYME A DIPHOSPHATASE NUDT19"/>
    <property type="match status" value="1"/>
</dbReference>
<dbReference type="GO" id="GO:0046872">
    <property type="term" value="F:metal ion binding"/>
    <property type="evidence" value="ECO:0007669"/>
    <property type="project" value="UniProtKB-KW"/>
</dbReference>
<evidence type="ECO:0000256" key="3">
    <source>
        <dbReference type="ARBA" id="ARBA00022723"/>
    </source>
</evidence>
<gene>
    <name evidence="8" type="ORF">EBBID32_19480</name>
</gene>
<organism evidence="8 9">
    <name type="scientific">Sphingobium indicum BiD32</name>
    <dbReference type="NCBI Taxonomy" id="1301087"/>
    <lineage>
        <taxon>Bacteria</taxon>
        <taxon>Pseudomonadati</taxon>
        <taxon>Pseudomonadota</taxon>
        <taxon>Alphaproteobacteria</taxon>
        <taxon>Sphingomonadales</taxon>
        <taxon>Sphingomonadaceae</taxon>
        <taxon>Sphingobium</taxon>
    </lineage>
</organism>
<keyword evidence="4 8" id="KW-0378">Hydrolase</keyword>
<evidence type="ECO:0000256" key="5">
    <source>
        <dbReference type="ARBA" id="ARBA00022842"/>
    </source>
</evidence>
<comment type="caution">
    <text evidence="8">The sequence shown here is derived from an EMBL/GenBank/DDBJ whole genome shotgun (WGS) entry which is preliminary data.</text>
</comment>
<dbReference type="InterPro" id="IPR000086">
    <property type="entry name" value="NUDIX_hydrolase_dom"/>
</dbReference>
<dbReference type="EMBL" id="CAVK010000085">
    <property type="protein sequence ID" value="CCW17607.1"/>
    <property type="molecule type" value="Genomic_DNA"/>
</dbReference>
<evidence type="ECO:0000256" key="6">
    <source>
        <dbReference type="ARBA" id="ARBA00023211"/>
    </source>
</evidence>
<sequence length="257" mass="27379">MDDAGRPAATVVIVRDRPDGPPDILMMERASTMAFAAGALVFPGGGVDAHDQQLAVRIDHGLELDEAAARIAAIRETIEESGLGVGLSGGLAGVVDGAAVVSIRQGLLGGAVLGDLLESHGLVLALDQLTPFARWHPAPSEKAIRIYDTRFYLARAPQAQEAIADATENVHLFWSSAAATLARCDAGQGHIIFPTRRNLERLALAGSHADLVAHAAAHPVDKVRPWIEDRDGERHLCIPDHLGYPVTSEPFRQVRRG</sequence>
<keyword evidence="5" id="KW-0460">Magnesium</keyword>
<evidence type="ECO:0000259" key="7">
    <source>
        <dbReference type="PROSITE" id="PS51462"/>
    </source>
</evidence>
<keyword evidence="3" id="KW-0479">Metal-binding</keyword>
<comment type="cofactor">
    <cofactor evidence="2">
        <name>Mg(2+)</name>
        <dbReference type="ChEBI" id="CHEBI:18420"/>
    </cofactor>
</comment>
<reference evidence="9" key="2">
    <citation type="submission" date="2013-04" db="EMBL/GenBank/DDBJ databases">
        <title>Bisphenol A degrading Sphingobium sp. strain BiD32.</title>
        <authorList>
            <person name="Nielsen J.L."/>
            <person name="Zhou N.A."/>
            <person name="Kjeldal H."/>
        </authorList>
    </citation>
    <scope>NUCLEOTIDE SEQUENCE [LARGE SCALE GENOMIC DNA]</scope>
    <source>
        <strain evidence="9">BiD32</strain>
    </source>
</reference>
<dbReference type="AlphaFoldDB" id="N1MPM5"/>
<dbReference type="InterPro" id="IPR015797">
    <property type="entry name" value="NUDIX_hydrolase-like_dom_sf"/>
</dbReference>
<dbReference type="InterPro" id="IPR039121">
    <property type="entry name" value="NUDT19"/>
</dbReference>
<evidence type="ECO:0000256" key="4">
    <source>
        <dbReference type="ARBA" id="ARBA00022801"/>
    </source>
</evidence>
<dbReference type="Proteomes" id="UP000013201">
    <property type="component" value="Unassembled WGS sequence"/>
</dbReference>
<evidence type="ECO:0000313" key="8">
    <source>
        <dbReference type="EMBL" id="CCW17607.1"/>
    </source>
</evidence>
<comment type="cofactor">
    <cofactor evidence="1">
        <name>Mn(2+)</name>
        <dbReference type="ChEBI" id="CHEBI:29035"/>
    </cofactor>
</comment>
<dbReference type="SUPFAM" id="SSF55811">
    <property type="entry name" value="Nudix"/>
    <property type="match status" value="1"/>
</dbReference>
<evidence type="ECO:0000256" key="1">
    <source>
        <dbReference type="ARBA" id="ARBA00001936"/>
    </source>
</evidence>
<accession>N1MPM5</accession>
<protein>
    <submittedName>
        <fullName evidence="8">NUDIX hydrolase</fullName>
    </submittedName>
</protein>
<name>N1MPM5_9SPHN</name>
<evidence type="ECO:0000313" key="9">
    <source>
        <dbReference type="Proteomes" id="UP000013201"/>
    </source>
</evidence>
<dbReference type="PROSITE" id="PS51462">
    <property type="entry name" value="NUDIX"/>
    <property type="match status" value="1"/>
</dbReference>